<evidence type="ECO:0000259" key="10">
    <source>
        <dbReference type="PROSITE" id="PS50222"/>
    </source>
</evidence>
<keyword evidence="12" id="KW-1185">Reference proteome</keyword>
<dbReference type="PROSITE" id="PS50004">
    <property type="entry name" value="C2"/>
    <property type="match status" value="1"/>
</dbReference>
<dbReference type="Gene3D" id="2.60.40.150">
    <property type="entry name" value="C2 domain"/>
    <property type="match status" value="1"/>
</dbReference>
<feature type="domain" description="EF-hand" evidence="10">
    <location>
        <begin position="492"/>
        <end position="527"/>
    </location>
</feature>
<dbReference type="InterPro" id="IPR000719">
    <property type="entry name" value="Prot_kinase_dom"/>
</dbReference>
<dbReference type="GO" id="GO:0016301">
    <property type="term" value="F:kinase activity"/>
    <property type="evidence" value="ECO:0007669"/>
    <property type="project" value="UniProtKB-KW"/>
</dbReference>
<feature type="binding site" evidence="7">
    <location>
        <position position="184"/>
    </location>
    <ligand>
        <name>ATP</name>
        <dbReference type="ChEBI" id="CHEBI:30616"/>
    </ligand>
</feature>
<feature type="domain" description="C2" evidence="8">
    <location>
        <begin position="1"/>
        <end position="101"/>
    </location>
</feature>
<dbReference type="SMART" id="SM00054">
    <property type="entry name" value="EFh"/>
    <property type="match status" value="4"/>
</dbReference>
<keyword evidence="5" id="KW-0106">Calcium</keyword>
<gene>
    <name evidence="11" type="ORF">DUNSADRAFT_18264</name>
</gene>
<accession>A0ABQ7G0E7</accession>
<evidence type="ECO:0000259" key="8">
    <source>
        <dbReference type="PROSITE" id="PS50004"/>
    </source>
</evidence>
<dbReference type="InterPro" id="IPR008271">
    <property type="entry name" value="Ser/Thr_kinase_AS"/>
</dbReference>
<dbReference type="InterPro" id="IPR011009">
    <property type="entry name" value="Kinase-like_dom_sf"/>
</dbReference>
<dbReference type="PROSITE" id="PS00108">
    <property type="entry name" value="PROTEIN_KINASE_ST"/>
    <property type="match status" value="1"/>
</dbReference>
<sequence>MSSVDVTLCSAKGIKDVEIVGKQSPYAVLTVGPKTFKSGTANGGGSDPVWNQVFSFTGVTPDSSLKLEIFNSNVVLRDVAIGGCKAPMDKVLSAGKDEQTLPIITKKGKPHGEVKLIMTLKPEATKQMVHSHKTKKASGAWILPTYGNTDCWKDYEPGALLGKGTFGTTYLATEKATGQRCAVKVISKRKLTTPDEVDDVKKEVQIMHHLTGHPNVVCLKGVYEDKSNVCLAMEVATGGELFDSIVKRGHYSEKDAAELIRTIVSVVAHCHNMGVIHRDLKPENFLLSDKSARAQLKATDFGLSSFFQEGQVFTDIVGSAYYVAPEVLRRSYGKEADIWSCGIILYILLCGFPPFHGDSEKKIFEAIISKSVDFNTQPWPRISAPAKDCVKRMLQRDPKKRATANEILQHDWMRENGVASDEPLEMEVVSRIKNFSGMNKLKKEALKVIAVNLPIDEISGMREMFMDIDKDKSGNITIDEFASALHKKGQIVTEREIEKIMKEADVNGDGTIDYEEFLAATINLGKLQREENLKTAFEHFDLDGNGEISHDELVACLSKLGINDSHVKDIIHEVDADGNGQIDYNEFCIMMRNLD</sequence>
<dbReference type="CDD" id="cd05117">
    <property type="entry name" value="STKc_CAMK"/>
    <property type="match status" value="1"/>
</dbReference>
<dbReference type="Pfam" id="PF00168">
    <property type="entry name" value="C2"/>
    <property type="match status" value="1"/>
</dbReference>
<dbReference type="InterPro" id="IPR035892">
    <property type="entry name" value="C2_domain_sf"/>
</dbReference>
<evidence type="ECO:0000259" key="9">
    <source>
        <dbReference type="PROSITE" id="PS50011"/>
    </source>
</evidence>
<dbReference type="Gene3D" id="1.10.238.10">
    <property type="entry name" value="EF-hand"/>
    <property type="match status" value="1"/>
</dbReference>
<dbReference type="InterPro" id="IPR002048">
    <property type="entry name" value="EF_hand_dom"/>
</dbReference>
<dbReference type="PROSITE" id="PS50222">
    <property type="entry name" value="EF_HAND_2"/>
    <property type="match status" value="4"/>
</dbReference>
<evidence type="ECO:0000256" key="7">
    <source>
        <dbReference type="PROSITE-ProRule" id="PRU10141"/>
    </source>
</evidence>
<reference evidence="11" key="1">
    <citation type="submission" date="2017-08" db="EMBL/GenBank/DDBJ databases">
        <authorList>
            <person name="Polle J.E."/>
            <person name="Barry K."/>
            <person name="Cushman J."/>
            <person name="Schmutz J."/>
            <person name="Tran D."/>
            <person name="Hathwaick L.T."/>
            <person name="Yim W.C."/>
            <person name="Jenkins J."/>
            <person name="Mckie-Krisberg Z.M."/>
            <person name="Prochnik S."/>
            <person name="Lindquist E."/>
            <person name="Dockter R.B."/>
            <person name="Adam C."/>
            <person name="Molina H."/>
            <person name="Bunkerborg J."/>
            <person name="Jin E."/>
            <person name="Buchheim M."/>
            <person name="Magnuson J."/>
        </authorList>
    </citation>
    <scope>NUCLEOTIDE SEQUENCE</scope>
    <source>
        <strain evidence="11">CCAP 19/18</strain>
    </source>
</reference>
<dbReference type="InterPro" id="IPR050205">
    <property type="entry name" value="CDPK_Ser/Thr_kinases"/>
</dbReference>
<organism evidence="11 12">
    <name type="scientific">Dunaliella salina</name>
    <name type="common">Green alga</name>
    <name type="synonym">Protococcus salinus</name>
    <dbReference type="NCBI Taxonomy" id="3046"/>
    <lineage>
        <taxon>Eukaryota</taxon>
        <taxon>Viridiplantae</taxon>
        <taxon>Chlorophyta</taxon>
        <taxon>core chlorophytes</taxon>
        <taxon>Chlorophyceae</taxon>
        <taxon>CS clade</taxon>
        <taxon>Chlamydomonadales</taxon>
        <taxon>Dunaliellaceae</taxon>
        <taxon>Dunaliella</taxon>
    </lineage>
</organism>
<evidence type="ECO:0000256" key="1">
    <source>
        <dbReference type="ARBA" id="ARBA00022527"/>
    </source>
</evidence>
<dbReference type="InterPro" id="IPR018247">
    <property type="entry name" value="EF_Hand_1_Ca_BS"/>
</dbReference>
<evidence type="ECO:0000256" key="5">
    <source>
        <dbReference type="ARBA" id="ARBA00022837"/>
    </source>
</evidence>
<dbReference type="SUPFAM" id="SSF47473">
    <property type="entry name" value="EF-hand"/>
    <property type="match status" value="1"/>
</dbReference>
<feature type="domain" description="EF-hand" evidence="10">
    <location>
        <begin position="564"/>
        <end position="595"/>
    </location>
</feature>
<evidence type="ECO:0000256" key="2">
    <source>
        <dbReference type="ARBA" id="ARBA00022679"/>
    </source>
</evidence>
<feature type="domain" description="Protein kinase" evidence="9">
    <location>
        <begin position="155"/>
        <end position="413"/>
    </location>
</feature>
<dbReference type="SUPFAM" id="SSF56112">
    <property type="entry name" value="Protein kinase-like (PK-like)"/>
    <property type="match status" value="1"/>
</dbReference>
<dbReference type="Gene3D" id="1.10.510.10">
    <property type="entry name" value="Transferase(Phosphotransferase) domain 1"/>
    <property type="match status" value="1"/>
</dbReference>
<dbReference type="InterPro" id="IPR017441">
    <property type="entry name" value="Protein_kinase_ATP_BS"/>
</dbReference>
<dbReference type="SMART" id="SM00220">
    <property type="entry name" value="S_TKc"/>
    <property type="match status" value="1"/>
</dbReference>
<dbReference type="SMART" id="SM00239">
    <property type="entry name" value="C2"/>
    <property type="match status" value="1"/>
</dbReference>
<feature type="domain" description="EF-hand" evidence="10">
    <location>
        <begin position="456"/>
        <end position="491"/>
    </location>
</feature>
<dbReference type="PROSITE" id="PS00107">
    <property type="entry name" value="PROTEIN_KINASE_ATP"/>
    <property type="match status" value="1"/>
</dbReference>
<dbReference type="SUPFAM" id="SSF49562">
    <property type="entry name" value="C2 domain (Calcium/lipid-binding domain, CaLB)"/>
    <property type="match status" value="1"/>
</dbReference>
<dbReference type="Proteomes" id="UP000815325">
    <property type="component" value="Unassembled WGS sequence"/>
</dbReference>
<dbReference type="Gene3D" id="3.30.200.20">
    <property type="entry name" value="Phosphorylase Kinase, domain 1"/>
    <property type="match status" value="1"/>
</dbReference>
<proteinExistence type="predicted"/>
<dbReference type="CDD" id="cd00051">
    <property type="entry name" value="EFh"/>
    <property type="match status" value="2"/>
</dbReference>
<evidence type="ECO:0000313" key="11">
    <source>
        <dbReference type="EMBL" id="KAF5828075.1"/>
    </source>
</evidence>
<feature type="domain" description="EF-hand" evidence="10">
    <location>
        <begin position="528"/>
        <end position="563"/>
    </location>
</feature>
<evidence type="ECO:0000256" key="6">
    <source>
        <dbReference type="ARBA" id="ARBA00022840"/>
    </source>
</evidence>
<keyword evidence="4 11" id="KW-0418">Kinase</keyword>
<name>A0ABQ7G0E7_DUNSA</name>
<keyword evidence="6 7" id="KW-0067">ATP-binding</keyword>
<keyword evidence="1" id="KW-0723">Serine/threonine-protein kinase</keyword>
<dbReference type="PROSITE" id="PS00018">
    <property type="entry name" value="EF_HAND_1"/>
    <property type="match status" value="4"/>
</dbReference>
<comment type="caution">
    <text evidence="11">The sequence shown here is derived from an EMBL/GenBank/DDBJ whole genome shotgun (WGS) entry which is preliminary data.</text>
</comment>
<protein>
    <submittedName>
        <fullName evidence="11">Calcium-dependent protein kinase</fullName>
    </submittedName>
</protein>
<evidence type="ECO:0000256" key="3">
    <source>
        <dbReference type="ARBA" id="ARBA00022741"/>
    </source>
</evidence>
<evidence type="ECO:0000313" key="12">
    <source>
        <dbReference type="Proteomes" id="UP000815325"/>
    </source>
</evidence>
<dbReference type="Pfam" id="PF00069">
    <property type="entry name" value="Pkinase"/>
    <property type="match status" value="1"/>
</dbReference>
<keyword evidence="2" id="KW-0808">Transferase</keyword>
<evidence type="ECO:0000256" key="4">
    <source>
        <dbReference type="ARBA" id="ARBA00022777"/>
    </source>
</evidence>
<dbReference type="PROSITE" id="PS50011">
    <property type="entry name" value="PROTEIN_KINASE_DOM"/>
    <property type="match status" value="1"/>
</dbReference>
<keyword evidence="3 7" id="KW-0547">Nucleotide-binding</keyword>
<dbReference type="InterPro" id="IPR011992">
    <property type="entry name" value="EF-hand-dom_pair"/>
</dbReference>
<dbReference type="InterPro" id="IPR000008">
    <property type="entry name" value="C2_dom"/>
</dbReference>
<dbReference type="EMBL" id="MU070368">
    <property type="protein sequence ID" value="KAF5828075.1"/>
    <property type="molecule type" value="Genomic_DNA"/>
</dbReference>
<dbReference type="Pfam" id="PF13499">
    <property type="entry name" value="EF-hand_7"/>
    <property type="match status" value="2"/>
</dbReference>
<dbReference type="PANTHER" id="PTHR24349">
    <property type="entry name" value="SERINE/THREONINE-PROTEIN KINASE"/>
    <property type="match status" value="1"/>
</dbReference>